<dbReference type="RefSeq" id="WP_136535790.1">
    <property type="nucleotide sequence ID" value="NZ_STGY01000065.1"/>
</dbReference>
<dbReference type="Proteomes" id="UP000308760">
    <property type="component" value="Unassembled WGS sequence"/>
</dbReference>
<dbReference type="EMBL" id="STGY01000065">
    <property type="protein sequence ID" value="THV39623.1"/>
    <property type="molecule type" value="Genomic_DNA"/>
</dbReference>
<dbReference type="Pfam" id="PF05133">
    <property type="entry name" value="SPP1_portal"/>
    <property type="match status" value="1"/>
</dbReference>
<gene>
    <name evidence="2" type="ORF">FAB82_17280</name>
</gene>
<comment type="caution">
    <text evidence="2">The sequence shown here is derived from an EMBL/GenBank/DDBJ whole genome shotgun (WGS) entry which is preliminary data.</text>
</comment>
<sequence>MPASGDLRNVLHRSLVRFNDERQHYAWLERYATGLQDPPYMPKHAHREYASLVKTAVLNFLPLIVDAVAQQLYVEGYRKPDSPDDDTSWEWWSANSLDAWQHSVHRDTLTYGLSYVRVLPGKKKVPQIRPFSPLSMSALYEDPIHDEWPQFALHVDLDYSTGEKRCRATLLDDEYEHVYLGENFTDSPDLDSFTLKESRRHGLGVCPIVRFRNQLTTSPNIGPRGDIEALIPTQDRLNSLTLTASLIAQFASFRQRWASGLVIPRDPETGEPVDSFNSAVNRVWVTETPDAKFGEFSESDIGKILLAVAETIKHLAAISQVPPVYLLGEIVNISAEALAAAEAGLQRKCSEKRTVYGEAWAQVMRLATAASTGRAIPEDAHLNRIVWRDTEARSLASTVDALGKLSQMLQVPPEALWERIPGVNSSDVAAWKKMSAEADSFGNMLGMLQGQAQRAGVEKTQAEAKGIDNAKGGVNVPGTATTSKDGYGTPSRGKPAAKAAK</sequence>
<accession>A0A4S8Q5T6</accession>
<feature type="region of interest" description="Disordered" evidence="1">
    <location>
        <begin position="462"/>
        <end position="501"/>
    </location>
</feature>
<dbReference type="AlphaFoldDB" id="A0A4S8Q5T6"/>
<reference evidence="3" key="1">
    <citation type="submission" date="2019-04" db="EMBL/GenBank/DDBJ databases">
        <title>Nocardioides xinjiangensis sp. nov.</title>
        <authorList>
            <person name="Liu S."/>
        </authorList>
    </citation>
    <scope>NUCLEOTIDE SEQUENCE [LARGE SCALE GENOMIC DNA]</scope>
    <source>
        <strain evidence="3">18</strain>
    </source>
</reference>
<evidence type="ECO:0000313" key="3">
    <source>
        <dbReference type="Proteomes" id="UP000308760"/>
    </source>
</evidence>
<dbReference type="OrthoDB" id="1780383at2"/>
<reference evidence="2 3" key="2">
    <citation type="submission" date="2019-05" db="EMBL/GenBank/DDBJ databases">
        <title>Glycomyces buryatensis sp. nov.</title>
        <authorList>
            <person name="Nikitina E."/>
        </authorList>
    </citation>
    <scope>NUCLEOTIDE SEQUENCE [LARGE SCALE GENOMIC DNA]</scope>
    <source>
        <strain evidence="2 3">18</strain>
    </source>
</reference>
<evidence type="ECO:0000313" key="2">
    <source>
        <dbReference type="EMBL" id="THV39623.1"/>
    </source>
</evidence>
<proteinExistence type="predicted"/>
<evidence type="ECO:0000256" key="1">
    <source>
        <dbReference type="SAM" id="MobiDB-lite"/>
    </source>
</evidence>
<protein>
    <submittedName>
        <fullName evidence="2">Phage portal protein</fullName>
    </submittedName>
</protein>
<keyword evidence="3" id="KW-1185">Reference proteome</keyword>
<name>A0A4S8Q5T6_9ACTN</name>
<organism evidence="2 3">
    <name type="scientific">Glycomyces buryatensis</name>
    <dbReference type="NCBI Taxonomy" id="2570927"/>
    <lineage>
        <taxon>Bacteria</taxon>
        <taxon>Bacillati</taxon>
        <taxon>Actinomycetota</taxon>
        <taxon>Actinomycetes</taxon>
        <taxon>Glycomycetales</taxon>
        <taxon>Glycomycetaceae</taxon>
        <taxon>Glycomyces</taxon>
    </lineage>
</organism>
<dbReference type="InterPro" id="IPR021145">
    <property type="entry name" value="Portal_protein_SPP1_Gp6-like"/>
</dbReference>